<organism evidence="3 4">
    <name type="scientific">Mobilitalea sibirica</name>
    <dbReference type="NCBI Taxonomy" id="1462919"/>
    <lineage>
        <taxon>Bacteria</taxon>
        <taxon>Bacillati</taxon>
        <taxon>Bacillota</taxon>
        <taxon>Clostridia</taxon>
        <taxon>Lachnospirales</taxon>
        <taxon>Lachnospiraceae</taxon>
        <taxon>Mobilitalea</taxon>
    </lineage>
</organism>
<evidence type="ECO:0000256" key="1">
    <source>
        <dbReference type="HAMAP-Rule" id="MF_01503"/>
    </source>
</evidence>
<dbReference type="HAMAP" id="MF_01503">
    <property type="entry name" value="RemA"/>
    <property type="match status" value="1"/>
</dbReference>
<dbReference type="Proteomes" id="UP000623269">
    <property type="component" value="Unassembled WGS sequence"/>
</dbReference>
<dbReference type="EMBL" id="JAEAGR010000011">
    <property type="protein sequence ID" value="MBH1941418.1"/>
    <property type="molecule type" value="Genomic_DNA"/>
</dbReference>
<gene>
    <name evidence="3" type="ORF">I5677_10990</name>
</gene>
<feature type="region of interest" description="Disordered" evidence="2">
    <location>
        <begin position="81"/>
        <end position="104"/>
    </location>
</feature>
<dbReference type="InterPro" id="IPR007169">
    <property type="entry name" value="RemA-like"/>
</dbReference>
<dbReference type="PANTHER" id="PTHR38449:SF1">
    <property type="entry name" value="REGULATORY PROTEIN SSL2874-RELATED"/>
    <property type="match status" value="1"/>
</dbReference>
<protein>
    <recommendedName>
        <fullName evidence="1">Putative regulatory protein I5677_10990</fullName>
    </recommendedName>
</protein>
<dbReference type="PANTHER" id="PTHR38449">
    <property type="entry name" value="REGULATORY PROTEIN TM_1690-RELATED"/>
    <property type="match status" value="1"/>
</dbReference>
<dbReference type="AlphaFoldDB" id="A0A8J7L018"/>
<evidence type="ECO:0000256" key="2">
    <source>
        <dbReference type="SAM" id="MobiDB-lite"/>
    </source>
</evidence>
<proteinExistence type="inferred from homology"/>
<name>A0A8J7L018_9FIRM</name>
<dbReference type="Pfam" id="PF04025">
    <property type="entry name" value="RemA-like"/>
    <property type="match status" value="1"/>
</dbReference>
<comment type="similarity">
    <text evidence="1">Belongs to the RemA family.</text>
</comment>
<evidence type="ECO:0000313" key="3">
    <source>
        <dbReference type="EMBL" id="MBH1941418.1"/>
    </source>
</evidence>
<evidence type="ECO:0000313" key="4">
    <source>
        <dbReference type="Proteomes" id="UP000623269"/>
    </source>
</evidence>
<keyword evidence="4" id="KW-1185">Reference proteome</keyword>
<sequence>MTLNRLINVGFGNVVNSNKIIGIISPDAAPIKRMVQSAKDNGMAIDATCGRRTKAVIVTESGHLVLSSLLPETIASRVNQKEHDIIKEQSDNQKEVHNEGSRAN</sequence>
<comment type="caution">
    <text evidence="3">The sequence shown here is derived from an EMBL/GenBank/DDBJ whole genome shotgun (WGS) entry which is preliminary data.</text>
</comment>
<reference evidence="3" key="1">
    <citation type="submission" date="2020-12" db="EMBL/GenBank/DDBJ databases">
        <title>M. sibirica DSM 26468T genome.</title>
        <authorList>
            <person name="Thieme N."/>
            <person name="Rettenmaier R."/>
            <person name="Zverlov V."/>
            <person name="Liebl W."/>
        </authorList>
    </citation>
    <scope>NUCLEOTIDE SEQUENCE</scope>
    <source>
        <strain evidence="3">DSM 26468</strain>
    </source>
</reference>
<dbReference type="NCBIfam" id="NF003315">
    <property type="entry name" value="PRK04323.1"/>
    <property type="match status" value="1"/>
</dbReference>
<accession>A0A8J7L018</accession>